<keyword evidence="3" id="KW-0328">Glycosyltransferase</keyword>
<dbReference type="Pfam" id="PF00535">
    <property type="entry name" value="Glycos_transf_2"/>
    <property type="match status" value="1"/>
</dbReference>
<evidence type="ECO:0000259" key="6">
    <source>
        <dbReference type="Pfam" id="PF00535"/>
    </source>
</evidence>
<dbReference type="AlphaFoldDB" id="A0A4P9VW86"/>
<dbReference type="PANTHER" id="PTHR43646:SF2">
    <property type="entry name" value="GLYCOSYLTRANSFERASE 2-LIKE DOMAIN-CONTAINING PROTEIN"/>
    <property type="match status" value="1"/>
</dbReference>
<gene>
    <name evidence="7" type="ORF">B9G39_07135</name>
</gene>
<dbReference type="Proteomes" id="UP000257039">
    <property type="component" value="Unassembled WGS sequence"/>
</dbReference>
<organism evidence="7 8">
    <name type="scientific">Zooshikella ganghwensis</name>
    <dbReference type="NCBI Taxonomy" id="202772"/>
    <lineage>
        <taxon>Bacteria</taxon>
        <taxon>Pseudomonadati</taxon>
        <taxon>Pseudomonadota</taxon>
        <taxon>Gammaproteobacteria</taxon>
        <taxon>Oceanospirillales</taxon>
        <taxon>Zooshikellaceae</taxon>
        <taxon>Zooshikella</taxon>
    </lineage>
</organism>
<dbReference type="GO" id="GO:0005886">
    <property type="term" value="C:plasma membrane"/>
    <property type="evidence" value="ECO:0007669"/>
    <property type="project" value="UniProtKB-SubCell"/>
</dbReference>
<dbReference type="InterPro" id="IPR026461">
    <property type="entry name" value="Trfase_2_rSAM/seldom_assoc"/>
</dbReference>
<dbReference type="CDD" id="cd02522">
    <property type="entry name" value="GT_2_like_a"/>
    <property type="match status" value="1"/>
</dbReference>
<evidence type="ECO:0000313" key="7">
    <source>
        <dbReference type="EMBL" id="RDH46674.1"/>
    </source>
</evidence>
<dbReference type="EMBL" id="NDXW01000001">
    <property type="protein sequence ID" value="RDH46674.1"/>
    <property type="molecule type" value="Genomic_DNA"/>
</dbReference>
<accession>A0A4P9VW86</accession>
<dbReference type="PANTHER" id="PTHR43646">
    <property type="entry name" value="GLYCOSYLTRANSFERASE"/>
    <property type="match status" value="1"/>
</dbReference>
<dbReference type="NCBIfam" id="TIGR04283">
    <property type="entry name" value="glyco_like_mftF"/>
    <property type="match status" value="1"/>
</dbReference>
<dbReference type="InterPro" id="IPR029044">
    <property type="entry name" value="Nucleotide-diphossugar_trans"/>
</dbReference>
<evidence type="ECO:0000256" key="2">
    <source>
        <dbReference type="ARBA" id="ARBA00022475"/>
    </source>
</evidence>
<sequence>MIVPTLNEAKGIQPFLRALQPLRHRGHEVILIDGGSQDQTVDYARSMVDCLTSCAPGRAIQMQYGAELATGDVLLFLHADTVLPDLADELIKQAFSCSKNDWGRFDVRLSGQHWLLHCIAFMMNKRSQLTGIATGDQAIFVRRDFFEAIGGFLAIPLMEDIDLCSRLRQQSKPVCIHSPVTTSSRRWEQNGIFRTVLLMWWIRCCFYLGAALF</sequence>
<dbReference type="SUPFAM" id="SSF53448">
    <property type="entry name" value="Nucleotide-diphospho-sugar transferases"/>
    <property type="match status" value="1"/>
</dbReference>
<evidence type="ECO:0000256" key="4">
    <source>
        <dbReference type="ARBA" id="ARBA00022679"/>
    </source>
</evidence>
<keyword evidence="4 7" id="KW-0808">Transferase</keyword>
<comment type="subcellular location">
    <subcellularLocation>
        <location evidence="1">Cell membrane</location>
    </subcellularLocation>
</comment>
<evidence type="ECO:0000256" key="3">
    <source>
        <dbReference type="ARBA" id="ARBA00022676"/>
    </source>
</evidence>
<proteinExistence type="predicted"/>
<evidence type="ECO:0000313" key="8">
    <source>
        <dbReference type="Proteomes" id="UP000257039"/>
    </source>
</evidence>
<keyword evidence="5" id="KW-0472">Membrane</keyword>
<keyword evidence="8" id="KW-1185">Reference proteome</keyword>
<evidence type="ECO:0000256" key="5">
    <source>
        <dbReference type="ARBA" id="ARBA00023136"/>
    </source>
</evidence>
<keyword evidence="2" id="KW-1003">Cell membrane</keyword>
<feature type="domain" description="Glycosyltransferase 2-like" evidence="6">
    <location>
        <begin position="2"/>
        <end position="86"/>
    </location>
</feature>
<evidence type="ECO:0000256" key="1">
    <source>
        <dbReference type="ARBA" id="ARBA00004236"/>
    </source>
</evidence>
<dbReference type="GO" id="GO:0016757">
    <property type="term" value="F:glycosyltransferase activity"/>
    <property type="evidence" value="ECO:0007669"/>
    <property type="project" value="UniProtKB-KW"/>
</dbReference>
<comment type="caution">
    <text evidence="7">The sequence shown here is derived from an EMBL/GenBank/DDBJ whole genome shotgun (WGS) entry which is preliminary data.</text>
</comment>
<dbReference type="Gene3D" id="3.90.550.10">
    <property type="entry name" value="Spore Coat Polysaccharide Biosynthesis Protein SpsA, Chain A"/>
    <property type="match status" value="1"/>
</dbReference>
<reference evidence="7 8" key="1">
    <citation type="submission" date="2017-04" db="EMBL/GenBank/DDBJ databases">
        <title>Draft genome sequence of Zooshikella ganghwensis VG4 isolated from Red Sea sediments.</title>
        <authorList>
            <person name="Rehman Z."/>
            <person name="Alam I."/>
            <person name="Kamau A."/>
            <person name="Bajic V."/>
            <person name="Leiknes T."/>
        </authorList>
    </citation>
    <scope>NUCLEOTIDE SEQUENCE [LARGE SCALE GENOMIC DNA]</scope>
    <source>
        <strain evidence="7 8">VG4</strain>
    </source>
</reference>
<dbReference type="InterPro" id="IPR001173">
    <property type="entry name" value="Glyco_trans_2-like"/>
</dbReference>
<protein>
    <submittedName>
        <fullName evidence="7">Glycosyltransferase</fullName>
    </submittedName>
</protein>
<name>A0A4P9VW86_9GAMM</name>